<keyword evidence="3" id="KW-1185">Reference proteome</keyword>
<dbReference type="RefSeq" id="WP_344580115.1">
    <property type="nucleotide sequence ID" value="NZ_BAAARK010000018.1"/>
</dbReference>
<reference evidence="3" key="1">
    <citation type="journal article" date="2019" name="Int. J. Syst. Evol. Microbiol.">
        <title>The Global Catalogue of Microorganisms (GCM) 10K type strain sequencing project: providing services to taxonomists for standard genome sequencing and annotation.</title>
        <authorList>
            <consortium name="The Broad Institute Genomics Platform"/>
            <consortium name="The Broad Institute Genome Sequencing Center for Infectious Disease"/>
            <person name="Wu L."/>
            <person name="Ma J."/>
        </authorList>
    </citation>
    <scope>NUCLEOTIDE SEQUENCE [LARGE SCALE GENOMIC DNA]</scope>
    <source>
        <strain evidence="3">JCM 16374</strain>
    </source>
</reference>
<feature type="transmembrane region" description="Helical" evidence="1">
    <location>
        <begin position="69"/>
        <end position="89"/>
    </location>
</feature>
<evidence type="ECO:0000313" key="3">
    <source>
        <dbReference type="Proteomes" id="UP001500994"/>
    </source>
</evidence>
<evidence type="ECO:0000256" key="1">
    <source>
        <dbReference type="SAM" id="Phobius"/>
    </source>
</evidence>
<feature type="transmembrane region" description="Helical" evidence="1">
    <location>
        <begin position="124"/>
        <end position="145"/>
    </location>
</feature>
<evidence type="ECO:0000313" key="2">
    <source>
        <dbReference type="EMBL" id="GAA2674240.1"/>
    </source>
</evidence>
<organism evidence="2 3">
    <name type="scientific">Streptomyces lunalinharesii</name>
    <dbReference type="NCBI Taxonomy" id="333384"/>
    <lineage>
        <taxon>Bacteria</taxon>
        <taxon>Bacillati</taxon>
        <taxon>Actinomycetota</taxon>
        <taxon>Actinomycetes</taxon>
        <taxon>Kitasatosporales</taxon>
        <taxon>Streptomycetaceae</taxon>
        <taxon>Streptomyces</taxon>
    </lineage>
</organism>
<keyword evidence="1" id="KW-1133">Transmembrane helix</keyword>
<name>A0ABP6ETC1_9ACTN</name>
<proteinExistence type="predicted"/>
<dbReference type="Proteomes" id="UP001500994">
    <property type="component" value="Unassembled WGS sequence"/>
</dbReference>
<feature type="transmembrane region" description="Helical" evidence="1">
    <location>
        <begin position="41"/>
        <end position="63"/>
    </location>
</feature>
<accession>A0ABP6ETC1</accession>
<comment type="caution">
    <text evidence="2">The sequence shown here is derived from an EMBL/GenBank/DDBJ whole genome shotgun (WGS) entry which is preliminary data.</text>
</comment>
<keyword evidence="1" id="KW-0472">Membrane</keyword>
<feature type="transmembrane region" description="Helical" evidence="1">
    <location>
        <begin position="6"/>
        <end position="29"/>
    </location>
</feature>
<sequence>MPSPAVLALGTTALCASGCVWYLPAAADLRAGADRPVSRRLAAAACLTAWVTVALSAPLLLAAASWTTLGAVTAVGTGAAVVLAALARARRGHEERATRRTWVALRLRPPARRRPSGVARSTRVFLCWFLPGYAVAAGALAVVLVGGR</sequence>
<dbReference type="EMBL" id="BAAARK010000018">
    <property type="protein sequence ID" value="GAA2674240.1"/>
    <property type="molecule type" value="Genomic_DNA"/>
</dbReference>
<gene>
    <name evidence="2" type="ORF">GCM10009864_51610</name>
</gene>
<keyword evidence="1" id="KW-0812">Transmembrane</keyword>
<protein>
    <submittedName>
        <fullName evidence="2">Uncharacterized protein</fullName>
    </submittedName>
</protein>